<dbReference type="AlphaFoldDB" id="A0A8J3L8T3"/>
<keyword evidence="3" id="KW-1185">Reference proteome</keyword>
<dbReference type="EMBL" id="BONJ01000012">
    <property type="protein sequence ID" value="GIG14437.1"/>
    <property type="molecule type" value="Genomic_DNA"/>
</dbReference>
<evidence type="ECO:0000256" key="1">
    <source>
        <dbReference type="SAM" id="MobiDB-lite"/>
    </source>
</evidence>
<sequence length="46" mass="5244">MGVHRTFTAHGFPPYRTDIDHPTPRTPLRQRLKDALDPDGVFAVSR</sequence>
<evidence type="ECO:0000313" key="3">
    <source>
        <dbReference type="Proteomes" id="UP000660339"/>
    </source>
</evidence>
<proteinExistence type="predicted"/>
<dbReference type="Proteomes" id="UP000660339">
    <property type="component" value="Unassembled WGS sequence"/>
</dbReference>
<evidence type="ECO:0000313" key="2">
    <source>
        <dbReference type="EMBL" id="GIG14437.1"/>
    </source>
</evidence>
<name>A0A8J3L8T3_9ACTN</name>
<feature type="region of interest" description="Disordered" evidence="1">
    <location>
        <begin position="1"/>
        <end position="25"/>
    </location>
</feature>
<organism evidence="2 3">
    <name type="scientific">Catellatospora methionotrophica</name>
    <dbReference type="NCBI Taxonomy" id="121620"/>
    <lineage>
        <taxon>Bacteria</taxon>
        <taxon>Bacillati</taxon>
        <taxon>Actinomycetota</taxon>
        <taxon>Actinomycetes</taxon>
        <taxon>Micromonosporales</taxon>
        <taxon>Micromonosporaceae</taxon>
        <taxon>Catellatospora</taxon>
    </lineage>
</organism>
<gene>
    <name evidence="2" type="ORF">Cme02nite_27690</name>
</gene>
<comment type="caution">
    <text evidence="2">The sequence shown here is derived from an EMBL/GenBank/DDBJ whole genome shotgun (WGS) entry which is preliminary data.</text>
</comment>
<accession>A0A8J3L8T3</accession>
<protein>
    <submittedName>
        <fullName evidence="2">Uncharacterized protein</fullName>
    </submittedName>
</protein>
<dbReference type="RefSeq" id="WP_166377712.1">
    <property type="nucleotide sequence ID" value="NZ_BAAATT010000007.1"/>
</dbReference>
<reference evidence="2" key="1">
    <citation type="submission" date="2021-01" db="EMBL/GenBank/DDBJ databases">
        <title>Whole genome shotgun sequence of Catellatospora methionotrophica NBRC 14553.</title>
        <authorList>
            <person name="Komaki H."/>
            <person name="Tamura T."/>
        </authorList>
    </citation>
    <scope>NUCLEOTIDE SEQUENCE</scope>
    <source>
        <strain evidence="2">NBRC 14553</strain>
    </source>
</reference>